<evidence type="ECO:0000259" key="1">
    <source>
        <dbReference type="Pfam" id="PF10006"/>
    </source>
</evidence>
<protein>
    <submittedName>
        <fullName evidence="2">DUF2249 domain-containing protein</fullName>
    </submittedName>
</protein>
<reference evidence="2 3" key="1">
    <citation type="journal article" date="2017" name="Int. J. Syst. Evol. Microbiol.">
        <title>Bacillus notoginsengisoli sp. nov., a novel bacterium isolated from the rhizosphere of Panax notoginseng.</title>
        <authorList>
            <person name="Zhang M.Y."/>
            <person name="Cheng J."/>
            <person name="Cai Y."/>
            <person name="Zhang T.Y."/>
            <person name="Wu Y.Y."/>
            <person name="Manikprabhu D."/>
            <person name="Li W.J."/>
            <person name="Zhang Y.X."/>
        </authorList>
    </citation>
    <scope>NUCLEOTIDE SEQUENCE [LARGE SCALE GENOMIC DNA]</scope>
    <source>
        <strain evidence="2 3">JCM 30743</strain>
    </source>
</reference>
<dbReference type="AlphaFoldDB" id="A0A417YXK4"/>
<name>A0A417YXK4_9BACI</name>
<proteinExistence type="predicted"/>
<gene>
    <name evidence="2" type="ORF">D1B31_06680</name>
</gene>
<dbReference type="OrthoDB" id="9798996at2"/>
<dbReference type="InterPro" id="IPR018720">
    <property type="entry name" value="DUF2249"/>
</dbReference>
<dbReference type="RefSeq" id="WP_118919956.1">
    <property type="nucleotide sequence ID" value="NZ_QWEG01000003.1"/>
</dbReference>
<organism evidence="2 3">
    <name type="scientific">Neobacillus notoginsengisoli</name>
    <dbReference type="NCBI Taxonomy" id="1578198"/>
    <lineage>
        <taxon>Bacteria</taxon>
        <taxon>Bacillati</taxon>
        <taxon>Bacillota</taxon>
        <taxon>Bacilli</taxon>
        <taxon>Bacillales</taxon>
        <taxon>Bacillaceae</taxon>
        <taxon>Neobacillus</taxon>
    </lineage>
</organism>
<feature type="domain" description="DUF2249" evidence="1">
    <location>
        <begin position="8"/>
        <end position="75"/>
    </location>
</feature>
<dbReference type="Pfam" id="PF10006">
    <property type="entry name" value="DUF2249"/>
    <property type="match status" value="1"/>
</dbReference>
<dbReference type="Proteomes" id="UP000284416">
    <property type="component" value="Unassembled WGS sequence"/>
</dbReference>
<sequence length="77" mass="9122">MQTFAAVVNVPDFPPREKHPTIFNTFDGLNNGETMQIINDHDPRPLLYQFMMERPEAFEWEYLEEGPEIWKVAILKK</sequence>
<comment type="caution">
    <text evidence="2">The sequence shown here is derived from an EMBL/GenBank/DDBJ whole genome shotgun (WGS) entry which is preliminary data.</text>
</comment>
<evidence type="ECO:0000313" key="3">
    <source>
        <dbReference type="Proteomes" id="UP000284416"/>
    </source>
</evidence>
<evidence type="ECO:0000313" key="2">
    <source>
        <dbReference type="EMBL" id="RHW42301.1"/>
    </source>
</evidence>
<keyword evidence="3" id="KW-1185">Reference proteome</keyword>
<accession>A0A417YXK4</accession>
<dbReference type="EMBL" id="QWEG01000003">
    <property type="protein sequence ID" value="RHW42301.1"/>
    <property type="molecule type" value="Genomic_DNA"/>
</dbReference>